<dbReference type="CDD" id="cd00268">
    <property type="entry name" value="DEADc"/>
    <property type="match status" value="1"/>
</dbReference>
<dbReference type="HOGENOM" id="CLU_003041_21_4_7"/>
<dbReference type="Gene3D" id="3.40.50.300">
    <property type="entry name" value="P-loop containing nucleotide triphosphate hydrolases"/>
    <property type="match status" value="2"/>
</dbReference>
<evidence type="ECO:0000313" key="11">
    <source>
        <dbReference type="EMBL" id="AAP78365.1"/>
    </source>
</evidence>
<dbReference type="InterPro" id="IPR027417">
    <property type="entry name" value="P-loop_NTPase"/>
</dbReference>
<evidence type="ECO:0000256" key="5">
    <source>
        <dbReference type="ARBA" id="ARBA00038437"/>
    </source>
</evidence>
<dbReference type="Pfam" id="PF00270">
    <property type="entry name" value="DEAD"/>
    <property type="match status" value="1"/>
</dbReference>
<dbReference type="GO" id="GO:0005829">
    <property type="term" value="C:cytosol"/>
    <property type="evidence" value="ECO:0007669"/>
    <property type="project" value="TreeGrafter"/>
</dbReference>
<dbReference type="eggNOG" id="COG0513">
    <property type="taxonomic scope" value="Bacteria"/>
</dbReference>
<accession>Q7VFA9</accession>
<dbReference type="GO" id="GO:0005524">
    <property type="term" value="F:ATP binding"/>
    <property type="evidence" value="ECO:0007669"/>
    <property type="project" value="UniProtKB-KW"/>
</dbReference>
<dbReference type="EMBL" id="AE017125">
    <property type="protein sequence ID" value="AAP78365.1"/>
    <property type="molecule type" value="Genomic_DNA"/>
</dbReference>
<protein>
    <submittedName>
        <fullName evidence="11">ATP-dependent RNA helicase DeaD</fullName>
    </submittedName>
</protein>
<keyword evidence="2" id="KW-0378">Hydrolase</keyword>
<name>Q7VFA9_HELHP</name>
<keyword evidence="4" id="KW-0067">ATP-binding</keyword>
<proteinExistence type="inferred from homology"/>
<evidence type="ECO:0000256" key="6">
    <source>
        <dbReference type="PROSITE-ProRule" id="PRU00552"/>
    </source>
</evidence>
<dbReference type="PANTHER" id="PTHR47959">
    <property type="entry name" value="ATP-DEPENDENT RNA HELICASE RHLE-RELATED"/>
    <property type="match status" value="1"/>
</dbReference>
<evidence type="ECO:0000256" key="7">
    <source>
        <dbReference type="SAM" id="MobiDB-lite"/>
    </source>
</evidence>
<comment type="similarity">
    <text evidence="5">Belongs to the DEAD box helicase family.</text>
</comment>
<dbReference type="PROSITE" id="PS51194">
    <property type="entry name" value="HELICASE_CTER"/>
    <property type="match status" value="1"/>
</dbReference>
<dbReference type="Proteomes" id="UP000002495">
    <property type="component" value="Chromosome"/>
</dbReference>
<evidence type="ECO:0000256" key="2">
    <source>
        <dbReference type="ARBA" id="ARBA00022801"/>
    </source>
</evidence>
<sequence length="530" mass="59601">MNNLGYLLNVKVKRMDNASLIQQSEESPSVTIKQGLKSKHKQDTQGFDVFGLKDFVLKGIREAGFSTPSPVQSQSIPIILQGKDLIAQAQTGTGKTAAFAIPILNTLNRNKDIEALIITPTRELAMQISEEILKLGRFGRIKTICMYGGQSIKRQCDLLEKKPKAMIATPGRLLDHLQNGRIAHFSPQIVVLDESDEMLDMGFLDDIEEIFKFLPNTRQTLLFSATMPEPIKALAMKILNEPAFVKITPTDVTNQDIEQQYYIINEGERDEAIVRLIETQNPTKSIIFTRMKKEADALAIRLANRGFKAIALHGDMEQRDRREAIKAFRENKIEILVATDVASRGLDISDVSHVFNYHIPLNPESYVHRIGRTGRAGKKGVAVTLATPLEYKDLSKIKQITKAKLKLCEIKQEYSDDAFSQELSHTKISDKSVAIYEKLKDKIDTTQLCLKLISLHLEKNSSLKIGLSKEQIAKLEENYESEQPKKSNKKFVGNTRSATKGNLRGGKGSKNNKRYDNIDRSQPYTNSIWG</sequence>
<dbReference type="PROSITE" id="PS51195">
    <property type="entry name" value="Q_MOTIF"/>
    <property type="match status" value="1"/>
</dbReference>
<keyword evidence="3 11" id="KW-0347">Helicase</keyword>
<dbReference type="InterPro" id="IPR044742">
    <property type="entry name" value="DEAD/DEAH_RhlB"/>
</dbReference>
<evidence type="ECO:0000259" key="8">
    <source>
        <dbReference type="PROSITE" id="PS51192"/>
    </source>
</evidence>
<dbReference type="SUPFAM" id="SSF52540">
    <property type="entry name" value="P-loop containing nucleoside triphosphate hydrolases"/>
    <property type="match status" value="1"/>
</dbReference>
<dbReference type="STRING" id="235279.HH_1768"/>
<dbReference type="PANTHER" id="PTHR47959:SF1">
    <property type="entry name" value="ATP-DEPENDENT RNA HELICASE DBPA"/>
    <property type="match status" value="1"/>
</dbReference>
<evidence type="ECO:0000256" key="1">
    <source>
        <dbReference type="ARBA" id="ARBA00022741"/>
    </source>
</evidence>
<reference evidence="11 12" key="1">
    <citation type="journal article" date="2003" name="Proc. Natl. Acad. Sci. U.S.A.">
        <title>The complete genome sequence of the carcinogenic bacterium Helicobacter hepaticus.</title>
        <authorList>
            <person name="Suerbaum S."/>
            <person name="Josenhans C."/>
            <person name="Sterzenbach T."/>
            <person name="Drescher B."/>
            <person name="Brandt P."/>
            <person name="Bell M."/>
            <person name="Droege M."/>
            <person name="Fartmann B."/>
            <person name="Fischer H.-P."/>
            <person name="Ge Z."/>
            <person name="Hoerster A."/>
            <person name="Holland R."/>
            <person name="Klein K."/>
            <person name="Koenig J."/>
            <person name="Macko L."/>
            <person name="Mendz G.L."/>
            <person name="Nyakatura G."/>
            <person name="Schauer D.B."/>
            <person name="Shen Z."/>
            <person name="Weber J."/>
            <person name="Frosch M."/>
            <person name="Fox J.G."/>
        </authorList>
    </citation>
    <scope>NUCLEOTIDE SEQUENCE [LARGE SCALE GENOMIC DNA]</scope>
    <source>
        <strain evidence="12">ATCC 51449 / 3B1</strain>
    </source>
</reference>
<dbReference type="InterPro" id="IPR050079">
    <property type="entry name" value="DEAD_box_RNA_helicase"/>
</dbReference>
<dbReference type="InterPro" id="IPR011545">
    <property type="entry name" value="DEAD/DEAH_box_helicase_dom"/>
</dbReference>
<evidence type="ECO:0000259" key="10">
    <source>
        <dbReference type="PROSITE" id="PS51195"/>
    </source>
</evidence>
<feature type="short sequence motif" description="Q motif" evidence="6">
    <location>
        <begin position="45"/>
        <end position="73"/>
    </location>
</feature>
<feature type="compositionally biased region" description="Polar residues" evidence="7">
    <location>
        <begin position="520"/>
        <end position="530"/>
    </location>
</feature>
<keyword evidence="1" id="KW-0547">Nucleotide-binding</keyword>
<dbReference type="GO" id="GO:0016787">
    <property type="term" value="F:hydrolase activity"/>
    <property type="evidence" value="ECO:0007669"/>
    <property type="project" value="UniProtKB-KW"/>
</dbReference>
<dbReference type="InterPro" id="IPR014014">
    <property type="entry name" value="RNA_helicase_DEAD_Q_motif"/>
</dbReference>
<dbReference type="SMART" id="SM00487">
    <property type="entry name" value="DEXDc"/>
    <property type="match status" value="1"/>
</dbReference>
<feature type="region of interest" description="Disordered" evidence="7">
    <location>
        <begin position="478"/>
        <end position="530"/>
    </location>
</feature>
<dbReference type="PROSITE" id="PS51192">
    <property type="entry name" value="HELICASE_ATP_BIND_1"/>
    <property type="match status" value="1"/>
</dbReference>
<dbReference type="SMART" id="SM00490">
    <property type="entry name" value="HELICc"/>
    <property type="match status" value="1"/>
</dbReference>
<dbReference type="GO" id="GO:0003676">
    <property type="term" value="F:nucleic acid binding"/>
    <property type="evidence" value="ECO:0007669"/>
    <property type="project" value="InterPro"/>
</dbReference>
<feature type="domain" description="Helicase C-terminal" evidence="9">
    <location>
        <begin position="256"/>
        <end position="418"/>
    </location>
</feature>
<organism evidence="11 12">
    <name type="scientific">Helicobacter hepaticus (strain ATCC 51449 / 3B1)</name>
    <dbReference type="NCBI Taxonomy" id="235279"/>
    <lineage>
        <taxon>Bacteria</taxon>
        <taxon>Pseudomonadati</taxon>
        <taxon>Campylobacterota</taxon>
        <taxon>Epsilonproteobacteria</taxon>
        <taxon>Campylobacterales</taxon>
        <taxon>Helicobacteraceae</taxon>
        <taxon>Helicobacter</taxon>
    </lineage>
</organism>
<evidence type="ECO:0000313" key="12">
    <source>
        <dbReference type="Proteomes" id="UP000002495"/>
    </source>
</evidence>
<feature type="domain" description="DEAD-box RNA helicase Q" evidence="10">
    <location>
        <begin position="45"/>
        <end position="73"/>
    </location>
</feature>
<evidence type="ECO:0000256" key="4">
    <source>
        <dbReference type="ARBA" id="ARBA00022840"/>
    </source>
</evidence>
<keyword evidence="12" id="KW-1185">Reference proteome</keyword>
<evidence type="ECO:0000256" key="3">
    <source>
        <dbReference type="ARBA" id="ARBA00022806"/>
    </source>
</evidence>
<gene>
    <name evidence="11" type="primary">deaD</name>
    <name evidence="11" type="ordered locus">HH_1768</name>
</gene>
<dbReference type="Pfam" id="PF00271">
    <property type="entry name" value="Helicase_C"/>
    <property type="match status" value="1"/>
</dbReference>
<evidence type="ECO:0000259" key="9">
    <source>
        <dbReference type="PROSITE" id="PS51194"/>
    </source>
</evidence>
<dbReference type="InterPro" id="IPR014001">
    <property type="entry name" value="Helicase_ATP-bd"/>
</dbReference>
<dbReference type="GO" id="GO:0003724">
    <property type="term" value="F:RNA helicase activity"/>
    <property type="evidence" value="ECO:0007669"/>
    <property type="project" value="InterPro"/>
</dbReference>
<dbReference type="KEGG" id="hhe:HH_1768"/>
<feature type="domain" description="Helicase ATP-binding" evidence="8">
    <location>
        <begin position="76"/>
        <end position="245"/>
    </location>
</feature>
<dbReference type="CDD" id="cd18787">
    <property type="entry name" value="SF2_C_DEAD"/>
    <property type="match status" value="1"/>
</dbReference>
<dbReference type="InterPro" id="IPR001650">
    <property type="entry name" value="Helicase_C-like"/>
</dbReference>
<dbReference type="AlphaFoldDB" id="Q7VFA9"/>